<dbReference type="GO" id="GO:0005634">
    <property type="term" value="C:nucleus"/>
    <property type="evidence" value="ECO:0007669"/>
    <property type="project" value="UniProtKB-SubCell"/>
</dbReference>
<evidence type="ECO:0000256" key="1">
    <source>
        <dbReference type="ARBA" id="ARBA00004123"/>
    </source>
</evidence>
<dbReference type="Pfam" id="PF02362">
    <property type="entry name" value="B3"/>
    <property type="match status" value="1"/>
</dbReference>
<dbReference type="PANTHER" id="PTHR31140">
    <property type="entry name" value="B3 DOMAIN-CONTAINING TRANSCRIPTION FACTOR ABI3"/>
    <property type="match status" value="1"/>
</dbReference>
<dbReference type="InterPro" id="IPR044800">
    <property type="entry name" value="LEC2-like"/>
</dbReference>
<dbReference type="SMART" id="SM01019">
    <property type="entry name" value="B3"/>
    <property type="match status" value="1"/>
</dbReference>
<keyword evidence="3" id="KW-0238">DNA-binding</keyword>
<dbReference type="PANTHER" id="PTHR31140:SF58">
    <property type="entry name" value="DNA-BINDING PROTEIN RAV1"/>
    <property type="match status" value="1"/>
</dbReference>
<dbReference type="OrthoDB" id="10348715at2759"/>
<keyword evidence="5" id="KW-0539">Nucleus</keyword>
<sequence>MENERNLISSTTTYLMIDDCDSSSSPKKQKIHAREQTSCIFGSKLNGVAGEHSGYCGKDDADVEFSYKKLFKKKLTLSDVGNHNRLLIPKRYATKYFPQVQDEEMIFYDTSRTLWKFRYCYIKKSQTFIFSKGWRKFVKDNNLRANDTIVFNLCEFKNGTKENCNTFVIDVVKNIEVLPMDLALNHHHQVETNEFTRAQPFDHNVDALVPVCLFGKQIGFNMETTCISGSKLKGVVGEHSGHCTKDLTPTDVGRSSRLVIPKKYATTYFLQIQDEEMIIYATSRTLWKFKFVIVKEVEVFFSQGVGLTLSKIKNGTKVNNCNTFVIDVVKNIEVLPMDHQEEIIDQDAAANLIPVYLFGKQIGWTETIKGNGV</sequence>
<keyword evidence="2" id="KW-0805">Transcription regulation</keyword>
<dbReference type="EMBL" id="JACXVP010000012">
    <property type="protein sequence ID" value="KAG5572731.1"/>
    <property type="molecule type" value="Genomic_DNA"/>
</dbReference>
<feature type="domain" description="TF-B3" evidence="6">
    <location>
        <begin position="71"/>
        <end position="175"/>
    </location>
</feature>
<evidence type="ECO:0000256" key="5">
    <source>
        <dbReference type="ARBA" id="ARBA00023242"/>
    </source>
</evidence>
<organism evidence="7 8">
    <name type="scientific">Solanum commersonii</name>
    <name type="common">Commerson's wild potato</name>
    <name type="synonym">Commerson's nightshade</name>
    <dbReference type="NCBI Taxonomy" id="4109"/>
    <lineage>
        <taxon>Eukaryota</taxon>
        <taxon>Viridiplantae</taxon>
        <taxon>Streptophyta</taxon>
        <taxon>Embryophyta</taxon>
        <taxon>Tracheophyta</taxon>
        <taxon>Spermatophyta</taxon>
        <taxon>Magnoliopsida</taxon>
        <taxon>eudicotyledons</taxon>
        <taxon>Gunneridae</taxon>
        <taxon>Pentapetalae</taxon>
        <taxon>asterids</taxon>
        <taxon>lamiids</taxon>
        <taxon>Solanales</taxon>
        <taxon>Solanaceae</taxon>
        <taxon>Solanoideae</taxon>
        <taxon>Solaneae</taxon>
        <taxon>Solanum</taxon>
    </lineage>
</organism>
<proteinExistence type="predicted"/>
<dbReference type="GO" id="GO:0003700">
    <property type="term" value="F:DNA-binding transcription factor activity"/>
    <property type="evidence" value="ECO:0007669"/>
    <property type="project" value="InterPro"/>
</dbReference>
<evidence type="ECO:0000259" key="6">
    <source>
        <dbReference type="PROSITE" id="PS50863"/>
    </source>
</evidence>
<protein>
    <recommendedName>
        <fullName evidence="6">TF-B3 domain-containing protein</fullName>
    </recommendedName>
</protein>
<name>A0A9J5WAJ0_SOLCO</name>
<dbReference type="InterPro" id="IPR003340">
    <property type="entry name" value="B3_DNA-bd"/>
</dbReference>
<evidence type="ECO:0000313" key="8">
    <source>
        <dbReference type="Proteomes" id="UP000824120"/>
    </source>
</evidence>
<dbReference type="PROSITE" id="PS50863">
    <property type="entry name" value="B3"/>
    <property type="match status" value="1"/>
</dbReference>
<dbReference type="GO" id="GO:0003677">
    <property type="term" value="F:DNA binding"/>
    <property type="evidence" value="ECO:0007669"/>
    <property type="project" value="UniProtKB-KW"/>
</dbReference>
<comment type="caution">
    <text evidence="7">The sequence shown here is derived from an EMBL/GenBank/DDBJ whole genome shotgun (WGS) entry which is preliminary data.</text>
</comment>
<keyword evidence="8" id="KW-1185">Reference proteome</keyword>
<evidence type="ECO:0000256" key="2">
    <source>
        <dbReference type="ARBA" id="ARBA00023015"/>
    </source>
</evidence>
<reference evidence="7 8" key="1">
    <citation type="submission" date="2020-09" db="EMBL/GenBank/DDBJ databases">
        <title>De no assembly of potato wild relative species, Solanum commersonii.</title>
        <authorList>
            <person name="Cho K."/>
        </authorList>
    </citation>
    <scope>NUCLEOTIDE SEQUENCE [LARGE SCALE GENOMIC DNA]</scope>
    <source>
        <strain evidence="7">LZ3.2</strain>
        <tissue evidence="7">Leaf</tissue>
    </source>
</reference>
<dbReference type="CDD" id="cd10017">
    <property type="entry name" value="B3_DNA"/>
    <property type="match status" value="2"/>
</dbReference>
<dbReference type="InterPro" id="IPR015300">
    <property type="entry name" value="DNA-bd_pseudobarrel_sf"/>
</dbReference>
<evidence type="ECO:0000256" key="4">
    <source>
        <dbReference type="ARBA" id="ARBA00023163"/>
    </source>
</evidence>
<dbReference type="Gene3D" id="2.40.330.10">
    <property type="entry name" value="DNA-binding pseudobarrel domain"/>
    <property type="match status" value="2"/>
</dbReference>
<dbReference type="Proteomes" id="UP000824120">
    <property type="component" value="Chromosome 12"/>
</dbReference>
<comment type="subcellular location">
    <subcellularLocation>
        <location evidence="1">Nucleus</location>
    </subcellularLocation>
</comment>
<gene>
    <name evidence="7" type="ORF">H5410_062497</name>
</gene>
<accession>A0A9J5WAJ0</accession>
<evidence type="ECO:0000256" key="3">
    <source>
        <dbReference type="ARBA" id="ARBA00023125"/>
    </source>
</evidence>
<evidence type="ECO:0000313" key="7">
    <source>
        <dbReference type="EMBL" id="KAG5572731.1"/>
    </source>
</evidence>
<keyword evidence="4" id="KW-0804">Transcription</keyword>
<dbReference type="AlphaFoldDB" id="A0A9J5WAJ0"/>
<dbReference type="SUPFAM" id="SSF101936">
    <property type="entry name" value="DNA-binding pseudobarrel domain"/>
    <property type="match status" value="2"/>
</dbReference>